<evidence type="ECO:0000313" key="3">
    <source>
        <dbReference type="Proteomes" id="UP001596074"/>
    </source>
</evidence>
<dbReference type="PANTHER" id="PTHR11014:SF63">
    <property type="entry name" value="METALLOPEPTIDASE, PUTATIVE (AFU_ORTHOLOGUE AFUA_6G09600)-RELATED"/>
    <property type="match status" value="1"/>
</dbReference>
<evidence type="ECO:0000259" key="1">
    <source>
        <dbReference type="Pfam" id="PF07687"/>
    </source>
</evidence>
<dbReference type="InterPro" id="IPR036264">
    <property type="entry name" value="Bact_exopeptidase_dim_dom"/>
</dbReference>
<dbReference type="InterPro" id="IPR002933">
    <property type="entry name" value="Peptidase_M20"/>
</dbReference>
<sequence length="417" mass="42828">MAGRDGTDLAGLAGLYEDLHAHPELAFQETRTAGIVAARLRELGYDTTAGVGGTGVVGVLRNGPGPAALLRADMDALPVQERTGLPYASAARTIDADGREVPVMHACGHDVHVTCLLGAAAVLAGDRSGWQGTLLLVFQPAEEAGRGARAMIDDGLFERFDRPAVVLGQHVAPLPAGVLALRPGPAFAASDALRVVLHGRGGHGSRPETAVDPVVMAAATVMRLQGIAAREVAASETAVVTVGSLRAGARENVIPDDAEMLLSVRTFDTAVRERVLAAIERIVRAEAAASGAPQAPEVTVIESFPAVVNDPEACAFTRRGFDTDLGPGLVHDPGPVTGSEDVGHLATAAGAPCVYWLLGGADPAAFAMAASIADIERIVRGLPSNHSPLFAPVVEPTLETGVAALVSAARTWLPSTA</sequence>
<reference evidence="3" key="1">
    <citation type="journal article" date="2019" name="Int. J. Syst. Evol. Microbiol.">
        <title>The Global Catalogue of Microorganisms (GCM) 10K type strain sequencing project: providing services to taxonomists for standard genome sequencing and annotation.</title>
        <authorList>
            <consortium name="The Broad Institute Genomics Platform"/>
            <consortium name="The Broad Institute Genome Sequencing Center for Infectious Disease"/>
            <person name="Wu L."/>
            <person name="Ma J."/>
        </authorList>
    </citation>
    <scope>NUCLEOTIDE SEQUENCE [LARGE SCALE GENOMIC DNA]</scope>
    <source>
        <strain evidence="3">KCTC 42087</strain>
    </source>
</reference>
<dbReference type="Gene3D" id="3.40.630.10">
    <property type="entry name" value="Zn peptidases"/>
    <property type="match status" value="1"/>
</dbReference>
<dbReference type="RefSeq" id="WP_378279816.1">
    <property type="nucleotide sequence ID" value="NZ_JBHSON010000003.1"/>
</dbReference>
<dbReference type="Pfam" id="PF01546">
    <property type="entry name" value="Peptidase_M20"/>
    <property type="match status" value="1"/>
</dbReference>
<dbReference type="InterPro" id="IPR017439">
    <property type="entry name" value="Amidohydrolase"/>
</dbReference>
<dbReference type="InterPro" id="IPR011650">
    <property type="entry name" value="Peptidase_M20_dimer"/>
</dbReference>
<proteinExistence type="predicted"/>
<name>A0ABW0ZRQ3_9ACTN</name>
<evidence type="ECO:0000313" key="2">
    <source>
        <dbReference type="EMBL" id="MFC5744549.1"/>
    </source>
</evidence>
<keyword evidence="3" id="KW-1185">Reference proteome</keyword>
<accession>A0ABW0ZRQ3</accession>
<dbReference type="PIRSF" id="PIRSF005962">
    <property type="entry name" value="Pept_M20D_amidohydro"/>
    <property type="match status" value="1"/>
</dbReference>
<dbReference type="EMBL" id="JBHSON010000003">
    <property type="protein sequence ID" value="MFC5744549.1"/>
    <property type="molecule type" value="Genomic_DNA"/>
</dbReference>
<organism evidence="2 3">
    <name type="scientific">Actinomadura rugatobispora</name>
    <dbReference type="NCBI Taxonomy" id="1994"/>
    <lineage>
        <taxon>Bacteria</taxon>
        <taxon>Bacillati</taxon>
        <taxon>Actinomycetota</taxon>
        <taxon>Actinomycetes</taxon>
        <taxon>Streptosporangiales</taxon>
        <taxon>Thermomonosporaceae</taxon>
        <taxon>Actinomadura</taxon>
    </lineage>
</organism>
<dbReference type="Gene3D" id="3.30.70.360">
    <property type="match status" value="1"/>
</dbReference>
<dbReference type="SUPFAM" id="SSF55031">
    <property type="entry name" value="Bacterial exopeptidase dimerisation domain"/>
    <property type="match status" value="1"/>
</dbReference>
<gene>
    <name evidence="2" type="ORF">ACFPZN_02855</name>
</gene>
<comment type="caution">
    <text evidence="2">The sequence shown here is derived from an EMBL/GenBank/DDBJ whole genome shotgun (WGS) entry which is preliminary data.</text>
</comment>
<dbReference type="Proteomes" id="UP001596074">
    <property type="component" value="Unassembled WGS sequence"/>
</dbReference>
<dbReference type="NCBIfam" id="TIGR01891">
    <property type="entry name" value="amidohydrolases"/>
    <property type="match status" value="1"/>
</dbReference>
<dbReference type="PANTHER" id="PTHR11014">
    <property type="entry name" value="PEPTIDASE M20 FAMILY MEMBER"/>
    <property type="match status" value="1"/>
</dbReference>
<dbReference type="Pfam" id="PF07687">
    <property type="entry name" value="M20_dimer"/>
    <property type="match status" value="1"/>
</dbReference>
<feature type="domain" description="Peptidase M20 dimerisation" evidence="1">
    <location>
        <begin position="194"/>
        <end position="288"/>
    </location>
</feature>
<dbReference type="SUPFAM" id="SSF53187">
    <property type="entry name" value="Zn-dependent exopeptidases"/>
    <property type="match status" value="1"/>
</dbReference>
<protein>
    <submittedName>
        <fullName evidence="2">Amidohydrolase</fullName>
    </submittedName>
</protein>